<accession>A0A8D5ZNZ4</accession>
<evidence type="ECO:0000256" key="4">
    <source>
        <dbReference type="ARBA" id="ARBA00022695"/>
    </source>
</evidence>
<feature type="domain" description="tRNA nucleotidyltransferase/poly(A) polymerase RNA and SrmB- binding" evidence="11">
    <location>
        <begin position="168"/>
        <end position="226"/>
    </location>
</feature>
<dbReference type="GO" id="GO:0046872">
    <property type="term" value="F:metal ion binding"/>
    <property type="evidence" value="ECO:0007669"/>
    <property type="project" value="UniProtKB-KW"/>
</dbReference>
<dbReference type="PANTHER" id="PTHR46173:SF1">
    <property type="entry name" value="CCA TRNA NUCLEOTIDYLTRANSFERASE 1, MITOCHONDRIAL"/>
    <property type="match status" value="1"/>
</dbReference>
<keyword evidence="6" id="KW-0547">Nucleotide-binding</keyword>
<proteinExistence type="inferred from homology"/>
<evidence type="ECO:0000256" key="7">
    <source>
        <dbReference type="ARBA" id="ARBA00022842"/>
    </source>
</evidence>
<dbReference type="Pfam" id="PF12627">
    <property type="entry name" value="PolyA_pol_RNAbd"/>
    <property type="match status" value="1"/>
</dbReference>
<keyword evidence="14" id="KW-1185">Reference proteome</keyword>
<dbReference type="PROSITE" id="PS51257">
    <property type="entry name" value="PROKAR_LIPOPROTEIN"/>
    <property type="match status" value="1"/>
</dbReference>
<dbReference type="InterPro" id="IPR002646">
    <property type="entry name" value="PolA_pol_head_dom"/>
</dbReference>
<evidence type="ECO:0000256" key="2">
    <source>
        <dbReference type="ARBA" id="ARBA00022679"/>
    </source>
</evidence>
<organism evidence="13 14">
    <name type="scientific">Polycladomyces abyssicola</name>
    <dbReference type="NCBI Taxonomy" id="1125966"/>
    <lineage>
        <taxon>Bacteria</taxon>
        <taxon>Bacillati</taxon>
        <taxon>Bacillota</taxon>
        <taxon>Bacilli</taxon>
        <taxon>Bacillales</taxon>
        <taxon>Thermoactinomycetaceae</taxon>
        <taxon>Polycladomyces</taxon>
    </lineage>
</organism>
<keyword evidence="5" id="KW-0479">Metal-binding</keyword>
<feature type="domain" description="Poly A polymerase head" evidence="10">
    <location>
        <begin position="21"/>
        <end position="141"/>
    </location>
</feature>
<dbReference type="GO" id="GO:0000166">
    <property type="term" value="F:nucleotide binding"/>
    <property type="evidence" value="ECO:0007669"/>
    <property type="project" value="UniProtKB-KW"/>
</dbReference>
<keyword evidence="7" id="KW-0460">Magnesium</keyword>
<dbReference type="Pfam" id="PF13735">
    <property type="entry name" value="tRNA_NucTran2_2"/>
    <property type="match status" value="1"/>
</dbReference>
<gene>
    <name evidence="13" type="primary">cca</name>
    <name evidence="13" type="ORF">JIR001_16110</name>
</gene>
<feature type="domain" description="CCA-adding enzyme C-terminal" evidence="12">
    <location>
        <begin position="246"/>
        <end position="401"/>
    </location>
</feature>
<keyword evidence="3" id="KW-0819">tRNA processing</keyword>
<evidence type="ECO:0000313" key="14">
    <source>
        <dbReference type="Proteomes" id="UP000677436"/>
    </source>
</evidence>
<keyword evidence="8 9" id="KW-0694">RNA-binding</keyword>
<comment type="similarity">
    <text evidence="9">Belongs to the tRNA nucleotidyltransferase/poly(A) polymerase family.</text>
</comment>
<comment type="cofactor">
    <cofactor evidence="1">
        <name>Mg(2+)</name>
        <dbReference type="ChEBI" id="CHEBI:18420"/>
    </cofactor>
</comment>
<protein>
    <submittedName>
        <fullName evidence="13">CCA-adding enzyme</fullName>
    </submittedName>
</protein>
<dbReference type="InterPro" id="IPR050264">
    <property type="entry name" value="Bact_CCA-adding_enz_type3_sf"/>
</dbReference>
<dbReference type="GO" id="GO:0016779">
    <property type="term" value="F:nucleotidyltransferase activity"/>
    <property type="evidence" value="ECO:0007669"/>
    <property type="project" value="UniProtKB-KW"/>
</dbReference>
<keyword evidence="4" id="KW-0548">Nucleotidyltransferase</keyword>
<evidence type="ECO:0000256" key="6">
    <source>
        <dbReference type="ARBA" id="ARBA00022741"/>
    </source>
</evidence>
<dbReference type="KEGG" id="pabs:JIR001_16110"/>
<dbReference type="Pfam" id="PF01743">
    <property type="entry name" value="PolyA_pol"/>
    <property type="match status" value="1"/>
</dbReference>
<dbReference type="InterPro" id="IPR032810">
    <property type="entry name" value="CCA-adding_enz_C"/>
</dbReference>
<evidence type="ECO:0000256" key="9">
    <source>
        <dbReference type="RuleBase" id="RU003953"/>
    </source>
</evidence>
<dbReference type="AlphaFoldDB" id="A0A8D5ZNZ4"/>
<dbReference type="GO" id="GO:0000049">
    <property type="term" value="F:tRNA binding"/>
    <property type="evidence" value="ECO:0007669"/>
    <property type="project" value="TreeGrafter"/>
</dbReference>
<dbReference type="Proteomes" id="UP000677436">
    <property type="component" value="Chromosome"/>
</dbReference>
<dbReference type="PANTHER" id="PTHR46173">
    <property type="entry name" value="CCA TRNA NUCLEOTIDYLTRANSFERASE 1, MITOCHONDRIAL"/>
    <property type="match status" value="1"/>
</dbReference>
<dbReference type="Gene3D" id="1.10.246.80">
    <property type="match status" value="1"/>
</dbReference>
<evidence type="ECO:0000313" key="13">
    <source>
        <dbReference type="EMBL" id="BCU81828.1"/>
    </source>
</evidence>
<dbReference type="Gene3D" id="3.30.460.10">
    <property type="entry name" value="Beta Polymerase, domain 2"/>
    <property type="match status" value="1"/>
</dbReference>
<evidence type="ECO:0000259" key="10">
    <source>
        <dbReference type="Pfam" id="PF01743"/>
    </source>
</evidence>
<evidence type="ECO:0000256" key="1">
    <source>
        <dbReference type="ARBA" id="ARBA00001946"/>
    </source>
</evidence>
<evidence type="ECO:0000256" key="5">
    <source>
        <dbReference type="ARBA" id="ARBA00022723"/>
    </source>
</evidence>
<dbReference type="InterPro" id="IPR043519">
    <property type="entry name" value="NT_sf"/>
</dbReference>
<evidence type="ECO:0000256" key="8">
    <source>
        <dbReference type="ARBA" id="ARBA00022884"/>
    </source>
</evidence>
<dbReference type="SUPFAM" id="SSF81891">
    <property type="entry name" value="Poly A polymerase C-terminal region-like"/>
    <property type="match status" value="1"/>
</dbReference>
<dbReference type="EMBL" id="AP024601">
    <property type="protein sequence ID" value="BCU81828.1"/>
    <property type="molecule type" value="Genomic_DNA"/>
</dbReference>
<reference evidence="13" key="2">
    <citation type="journal article" date="2021" name="Microbiol. Resour. Announc.">
        <title>Complete Genome Sequence of Polycladomyces abyssicola JIR-001T, Isolated from Hemipelagic Sediment in Deep Seawater.</title>
        <authorList>
            <person name="Tsubouchi T."/>
            <person name="Kaneko Y."/>
        </authorList>
    </citation>
    <scope>NUCLEOTIDE SEQUENCE</scope>
    <source>
        <strain evidence="13">JIR-001</strain>
    </source>
</reference>
<evidence type="ECO:0000256" key="3">
    <source>
        <dbReference type="ARBA" id="ARBA00022694"/>
    </source>
</evidence>
<evidence type="ECO:0000259" key="11">
    <source>
        <dbReference type="Pfam" id="PF12627"/>
    </source>
</evidence>
<evidence type="ECO:0000259" key="12">
    <source>
        <dbReference type="Pfam" id="PF13735"/>
    </source>
</evidence>
<keyword evidence="2 9" id="KW-0808">Transferase</keyword>
<dbReference type="InterPro" id="IPR032828">
    <property type="entry name" value="PolyA_RNA-bd"/>
</dbReference>
<reference evidence="13" key="1">
    <citation type="journal article" date="2013" name="Int. J. Syst. Evol. Microbiol.">
        <title>Polycladomyces abyssicola gen. nov., sp. nov., a thermophilic filamentous bacterium isolated from hemipelagic sediment.</title>
        <authorList>
            <person name="Tsubouchi T."/>
            <person name="Shimane Y."/>
            <person name="Mori K."/>
            <person name="Usui K."/>
            <person name="Hiraki T."/>
            <person name="Tame A."/>
            <person name="Uematsu K."/>
            <person name="Maruyama T."/>
            <person name="Hatada Y."/>
        </authorList>
    </citation>
    <scope>NUCLEOTIDE SEQUENCE</scope>
    <source>
        <strain evidence="13">JIR-001</strain>
    </source>
</reference>
<name>A0A8D5ZNZ4_9BACL</name>
<dbReference type="NCBIfam" id="NF009814">
    <property type="entry name" value="PRK13299.1"/>
    <property type="match status" value="1"/>
</dbReference>
<dbReference type="Gene3D" id="1.10.3090.10">
    <property type="entry name" value="cca-adding enzyme, domain 2"/>
    <property type="match status" value="1"/>
</dbReference>
<dbReference type="RefSeq" id="WP_212772257.1">
    <property type="nucleotide sequence ID" value="NZ_AP024601.1"/>
</dbReference>
<dbReference type="GO" id="GO:0008033">
    <property type="term" value="P:tRNA processing"/>
    <property type="evidence" value="ECO:0007669"/>
    <property type="project" value="UniProtKB-KW"/>
</dbReference>
<dbReference type="SUPFAM" id="SSF81301">
    <property type="entry name" value="Nucleotidyltransferase"/>
    <property type="match status" value="1"/>
</dbReference>
<sequence>MDPRKAALWVMERLESAGYQAYLVGGCVRDELLGKQPKDYDVTTDARPETVQALFPRTAATGLKHGTVTVIHRGQPVEVTTFRVETGYSDHRRPDKVVFVSRLEDDLARRDFTVNAMAMDREGRLYDPFGGQKDLKEKRIRTVGNAEERFAEDALRMLRAVRFSAQLGFRITDKTGRAICRMRHTLRHLAVERVTAELEKVWSVKSPSIAVQYIHEWELLPHLPPFHRWDQIQKAELQPAERFDRLTTREGRWGLLLHACHVPPEQAAGHLRLLRLKSADVKTISRIYQLAFDCRDWHPITPVEGKRLLLRHGTEPVLQSLQWSRVMGHMDTETAEQLEMMFERWAREMPVRQLSDLAIDGGHLIQATGRPPGRWVGQALAYLLEQVALGRLPNDRSRLLEEGRRFGK</sequence>
<dbReference type="CDD" id="cd05398">
    <property type="entry name" value="NT_ClassII-CCAase"/>
    <property type="match status" value="1"/>
</dbReference>